<feature type="domain" description="Protein kinase" evidence="11">
    <location>
        <begin position="1"/>
        <end position="207"/>
    </location>
</feature>
<dbReference type="GO" id="GO:0007165">
    <property type="term" value="P:signal transduction"/>
    <property type="evidence" value="ECO:0007669"/>
    <property type="project" value="InterPro"/>
</dbReference>
<dbReference type="SUPFAM" id="SSF103243">
    <property type="entry name" value="KA1-like"/>
    <property type="match status" value="1"/>
</dbReference>
<dbReference type="CDD" id="cd12195">
    <property type="entry name" value="CIPK_C"/>
    <property type="match status" value="1"/>
</dbReference>
<proteinExistence type="inferred from homology"/>
<dbReference type="Pfam" id="PF03822">
    <property type="entry name" value="NAF"/>
    <property type="match status" value="1"/>
</dbReference>
<evidence type="ECO:0000256" key="10">
    <source>
        <dbReference type="ARBA" id="ARBA00048679"/>
    </source>
</evidence>
<dbReference type="Gene3D" id="3.30.310.80">
    <property type="entry name" value="Kinase associated domain 1, KA1"/>
    <property type="match status" value="1"/>
</dbReference>
<dbReference type="EC" id="2.7.11.1" evidence="2"/>
<dbReference type="Gene3D" id="3.30.200.20">
    <property type="entry name" value="Phosphorylase Kinase, domain 1"/>
    <property type="match status" value="1"/>
</dbReference>
<dbReference type="Pfam" id="PF00069">
    <property type="entry name" value="Pkinase"/>
    <property type="match status" value="2"/>
</dbReference>
<dbReference type="AlphaFoldDB" id="A0A368PFI4"/>
<evidence type="ECO:0000259" key="11">
    <source>
        <dbReference type="PROSITE" id="PS50011"/>
    </source>
</evidence>
<feature type="domain" description="NAF" evidence="12">
    <location>
        <begin position="245"/>
        <end position="269"/>
    </location>
</feature>
<dbReference type="InterPro" id="IPR028375">
    <property type="entry name" value="KA1/Ssp2_C"/>
</dbReference>
<dbReference type="GO" id="GO:0004674">
    <property type="term" value="F:protein serine/threonine kinase activity"/>
    <property type="evidence" value="ECO:0007669"/>
    <property type="project" value="UniProtKB-KW"/>
</dbReference>
<comment type="catalytic activity">
    <reaction evidence="10">
        <text>L-seryl-[protein] + ATP = O-phospho-L-seryl-[protein] + ADP + H(+)</text>
        <dbReference type="Rhea" id="RHEA:17989"/>
        <dbReference type="Rhea" id="RHEA-COMP:9863"/>
        <dbReference type="Rhea" id="RHEA-COMP:11604"/>
        <dbReference type="ChEBI" id="CHEBI:15378"/>
        <dbReference type="ChEBI" id="CHEBI:29999"/>
        <dbReference type="ChEBI" id="CHEBI:30616"/>
        <dbReference type="ChEBI" id="CHEBI:83421"/>
        <dbReference type="ChEBI" id="CHEBI:456216"/>
        <dbReference type="EC" id="2.7.11.1"/>
    </reaction>
</comment>
<keyword evidence="6" id="KW-0418">Kinase</keyword>
<dbReference type="PROSITE" id="PS50011">
    <property type="entry name" value="PROTEIN_KINASE_DOM"/>
    <property type="match status" value="1"/>
</dbReference>
<comment type="similarity">
    <text evidence="1">Belongs to the protein kinase superfamily. CAMK Ser/Thr protein kinase family. SNF1 subfamily.</text>
</comment>
<evidence type="ECO:0000259" key="12">
    <source>
        <dbReference type="PROSITE" id="PS50816"/>
    </source>
</evidence>
<evidence type="ECO:0000256" key="9">
    <source>
        <dbReference type="ARBA" id="ARBA00047899"/>
    </source>
</evidence>
<dbReference type="FunFam" id="3.30.310.80:FF:000002">
    <property type="entry name" value="Non-specific serine/threonine protein kinase"/>
    <property type="match status" value="1"/>
</dbReference>
<evidence type="ECO:0000256" key="8">
    <source>
        <dbReference type="ARBA" id="ARBA00023211"/>
    </source>
</evidence>
<name>A0A368PFI4_SETIT</name>
<reference evidence="13" key="2">
    <citation type="submission" date="2015-07" db="EMBL/GenBank/DDBJ databases">
        <authorList>
            <person name="Noorani M."/>
        </authorList>
    </citation>
    <scope>NUCLEOTIDE SEQUENCE</scope>
    <source>
        <strain evidence="13">Yugu1</strain>
    </source>
</reference>
<evidence type="ECO:0000256" key="7">
    <source>
        <dbReference type="ARBA" id="ARBA00022840"/>
    </source>
</evidence>
<evidence type="ECO:0000256" key="3">
    <source>
        <dbReference type="ARBA" id="ARBA00022527"/>
    </source>
</evidence>
<reference evidence="13" key="1">
    <citation type="journal article" date="2012" name="Nat. Biotechnol.">
        <title>Reference genome sequence of the model plant Setaria.</title>
        <authorList>
            <person name="Bennetzen J.L."/>
            <person name="Schmutz J."/>
            <person name="Wang H."/>
            <person name="Percifield R."/>
            <person name="Hawkins J."/>
            <person name="Pontaroli A.C."/>
            <person name="Estep M."/>
            <person name="Feng L."/>
            <person name="Vaughn J.N."/>
            <person name="Grimwood J."/>
            <person name="Jenkins J."/>
            <person name="Barry K."/>
            <person name="Lindquist E."/>
            <person name="Hellsten U."/>
            <person name="Deshpande S."/>
            <person name="Wang X."/>
            <person name="Wu X."/>
            <person name="Mitros T."/>
            <person name="Triplett J."/>
            <person name="Yang X."/>
            <person name="Ye C.Y."/>
            <person name="Mauro-Herrera M."/>
            <person name="Wang L."/>
            <person name="Li P."/>
            <person name="Sharma M."/>
            <person name="Sharma R."/>
            <person name="Ronald P.C."/>
            <person name="Panaud O."/>
            <person name="Kellogg E.A."/>
            <person name="Brutnell T.P."/>
            <person name="Doust A.N."/>
            <person name="Tuskan G.A."/>
            <person name="Rokhsar D."/>
            <person name="Devos K.M."/>
        </authorList>
    </citation>
    <scope>NUCLEOTIDE SEQUENCE [LARGE SCALE GENOMIC DNA]</scope>
    <source>
        <strain evidence="13">Yugu1</strain>
    </source>
</reference>
<organism evidence="13">
    <name type="scientific">Setaria italica</name>
    <name type="common">Foxtail millet</name>
    <name type="synonym">Panicum italicum</name>
    <dbReference type="NCBI Taxonomy" id="4555"/>
    <lineage>
        <taxon>Eukaryota</taxon>
        <taxon>Viridiplantae</taxon>
        <taxon>Streptophyta</taxon>
        <taxon>Embryophyta</taxon>
        <taxon>Tracheophyta</taxon>
        <taxon>Spermatophyta</taxon>
        <taxon>Magnoliopsida</taxon>
        <taxon>Liliopsida</taxon>
        <taxon>Poales</taxon>
        <taxon>Poaceae</taxon>
        <taxon>PACMAD clade</taxon>
        <taxon>Panicoideae</taxon>
        <taxon>Panicodae</taxon>
        <taxon>Paniceae</taxon>
        <taxon>Cenchrinae</taxon>
        <taxon>Setaria</taxon>
    </lineage>
</organism>
<keyword evidence="8" id="KW-0464">Manganese</keyword>
<dbReference type="GO" id="GO:0106310">
    <property type="term" value="F:protein serine kinase activity"/>
    <property type="evidence" value="ECO:0007669"/>
    <property type="project" value="RHEA"/>
</dbReference>
<evidence type="ECO:0000256" key="5">
    <source>
        <dbReference type="ARBA" id="ARBA00022741"/>
    </source>
</evidence>
<evidence type="ECO:0000256" key="1">
    <source>
        <dbReference type="ARBA" id="ARBA00006234"/>
    </source>
</evidence>
<protein>
    <recommendedName>
        <fullName evidence="2">non-specific serine/threonine protein kinase</fullName>
        <ecNumber evidence="2">2.7.11.1</ecNumber>
    </recommendedName>
</protein>
<dbReference type="PANTHER" id="PTHR43895">
    <property type="entry name" value="CALCIUM/CALMODULIN-DEPENDENT PROTEIN KINASE KINASE-RELATED"/>
    <property type="match status" value="1"/>
</dbReference>
<dbReference type="EMBL" id="KQ475411">
    <property type="protein sequence ID" value="RCU61686.1"/>
    <property type="molecule type" value="Genomic_DNA"/>
</dbReference>
<dbReference type="InterPro" id="IPR000719">
    <property type="entry name" value="Prot_kinase_dom"/>
</dbReference>
<dbReference type="InterPro" id="IPR011009">
    <property type="entry name" value="Kinase-like_dom_sf"/>
</dbReference>
<evidence type="ECO:0000256" key="4">
    <source>
        <dbReference type="ARBA" id="ARBA00022679"/>
    </source>
</evidence>
<dbReference type="InterPro" id="IPR004041">
    <property type="entry name" value="NAF_dom"/>
</dbReference>
<sequence length="373" mass="42488">MSTTKVGCVGNYELGRTIGKGTFAKFKLARNIQTGEFVAIKILDKEKVLKHKMVEQIKRGILAMKLIEHPNIVRIYEPEKLLLDSRGNLKVSEFGLGALSQQIKTDGVLHTTYGTPNYVAPEVLEGGGYDGGTADVWSCGVILFILLARYLPFEDSNLTRLYKKISNAEFTFPLWTSFPAKMLLTRILDTNPITRITIPEILQDEWFKEGYRRQEFDNKYDITTLNDVNAVFQDSKEHLVTEKKDEPVSLDAFDLISSSKGFNLENLLDSEQGFKREERFTSTCPPREIIHRIEEAATTLGFRVQKKNYKLRLEKIEAGKKGNLNVAAEILQIAPSFHVIEVRKGEGDTLEFHKFCKDLSKTLKDIVWKFDDL</sequence>
<dbReference type="InterPro" id="IPR018451">
    <property type="entry name" value="NAF/FISL_domain"/>
</dbReference>
<gene>
    <name evidence="13" type="ORF">SETIT_J025400v2</name>
</gene>
<keyword evidence="7" id="KW-0067">ATP-binding</keyword>
<dbReference type="Gene3D" id="1.10.510.10">
    <property type="entry name" value="Transferase(Phosphotransferase) domain 1"/>
    <property type="match status" value="1"/>
</dbReference>
<keyword evidence="4" id="KW-0808">Transferase</keyword>
<evidence type="ECO:0000256" key="2">
    <source>
        <dbReference type="ARBA" id="ARBA00012513"/>
    </source>
</evidence>
<dbReference type="PROSITE" id="PS50816">
    <property type="entry name" value="NAF"/>
    <property type="match status" value="1"/>
</dbReference>
<comment type="catalytic activity">
    <reaction evidence="9">
        <text>L-threonyl-[protein] + ATP = O-phospho-L-threonyl-[protein] + ADP + H(+)</text>
        <dbReference type="Rhea" id="RHEA:46608"/>
        <dbReference type="Rhea" id="RHEA-COMP:11060"/>
        <dbReference type="Rhea" id="RHEA-COMP:11605"/>
        <dbReference type="ChEBI" id="CHEBI:15378"/>
        <dbReference type="ChEBI" id="CHEBI:30013"/>
        <dbReference type="ChEBI" id="CHEBI:30616"/>
        <dbReference type="ChEBI" id="CHEBI:61977"/>
        <dbReference type="ChEBI" id="CHEBI:456216"/>
        <dbReference type="EC" id="2.7.11.1"/>
    </reaction>
</comment>
<dbReference type="GO" id="GO:0005524">
    <property type="term" value="F:ATP binding"/>
    <property type="evidence" value="ECO:0007669"/>
    <property type="project" value="UniProtKB-KW"/>
</dbReference>
<evidence type="ECO:0000313" key="13">
    <source>
        <dbReference type="EMBL" id="RCU61686.1"/>
    </source>
</evidence>
<dbReference type="PANTHER" id="PTHR43895:SF104">
    <property type="entry name" value="CBL-INTERACTING SERINE_THREONINE-PROTEIN KINASE 3"/>
    <property type="match status" value="1"/>
</dbReference>
<accession>A0A368PFI4</accession>
<dbReference type="OrthoDB" id="193931at2759"/>
<keyword evidence="3" id="KW-0723">Serine/threonine-protein kinase</keyword>
<keyword evidence="5" id="KW-0547">Nucleotide-binding</keyword>
<dbReference type="SUPFAM" id="SSF56112">
    <property type="entry name" value="Protein kinase-like (PK-like)"/>
    <property type="match status" value="1"/>
</dbReference>
<evidence type="ECO:0000256" key="6">
    <source>
        <dbReference type="ARBA" id="ARBA00022777"/>
    </source>
</evidence>